<sequence>MLRTPPRRHPPLDSDARVSESAVTNQLQTMSTNTNAVLQRTVSASASTKRKADDDTVPVKKKVGYPISLSMVDYNALQVIKRKPTTGLKINSGPAPIIRTSSALSHTAQSSRPSSALAQHPRTSHTPPTSDGESSRRHMARQPPPSPPVPAIVAARARGDSVPPADPTPVRAPSRNGSVTRTLSSSQPVNKGKGKARAPGLGLPDSQSMRTVVEEDQENLEEDRWMAGQRSELDARERDNQRRAGNPSTSSRISSLNFGSSTPQRQPSKPRPPSANQSGSNASVLSRAMHDSTQPVPISDTPVIVRNREIRQASQSRRRSSLSSRGKRASQSLSSGLLATPHPSVPPDTFYRHIDPDLPDALRLRQVLCWTASRASDRPIPSTSPSDSSSAPSPLVQDLLKSIQSATIKQLASGQINTAISSQRPPDANKRLAPNPRNVVNAQAISRLEAYNQACQAEDSAWSELIAAYNSQQAQVVAALASNSGKETKEVGEADLGESWKGGIQLVKEVLKTAKEGVGDEDGALSDSEKEVVGRIKEIEPKAYEAYEAAYRTTQFTIKASTHLEHVFGTLSTTLRQRTAPQSSLAPRDETARMLGVGPGKSLDTMDLLRAFSGRSAGSSSGPGSKVNGAGGALAAVKANEALQKVTPVTAVPTPRKPPGTPRASRGGVGSRIKKR</sequence>
<dbReference type="GO" id="GO:0051301">
    <property type="term" value="P:cell division"/>
    <property type="evidence" value="ECO:0007669"/>
    <property type="project" value="InterPro"/>
</dbReference>
<evidence type="ECO:0000313" key="2">
    <source>
        <dbReference type="EMBL" id="KAB5592031.1"/>
    </source>
</evidence>
<evidence type="ECO:0000256" key="1">
    <source>
        <dbReference type="SAM" id="MobiDB-lite"/>
    </source>
</evidence>
<name>A0A5N5QKM8_9AGAM</name>
<dbReference type="AlphaFoldDB" id="A0A5N5QKM8"/>
<dbReference type="PANTHER" id="PTHR14778">
    <property type="entry name" value="KINETOCHORE-ASSOCIATED PROTEIN DSN1 HOMOLOG"/>
    <property type="match status" value="1"/>
</dbReference>
<feature type="region of interest" description="Disordered" evidence="1">
    <location>
        <begin position="1"/>
        <end position="56"/>
    </location>
</feature>
<organism evidence="2 3">
    <name type="scientific">Ceratobasidium theobromae</name>
    <dbReference type="NCBI Taxonomy" id="1582974"/>
    <lineage>
        <taxon>Eukaryota</taxon>
        <taxon>Fungi</taxon>
        <taxon>Dikarya</taxon>
        <taxon>Basidiomycota</taxon>
        <taxon>Agaricomycotina</taxon>
        <taxon>Agaricomycetes</taxon>
        <taxon>Cantharellales</taxon>
        <taxon>Ceratobasidiaceae</taxon>
        <taxon>Ceratobasidium</taxon>
    </lineage>
</organism>
<feature type="compositionally biased region" description="Polar residues" evidence="1">
    <location>
        <begin position="175"/>
        <end position="189"/>
    </location>
</feature>
<feature type="region of interest" description="Disordered" evidence="1">
    <location>
        <begin position="102"/>
        <end position="352"/>
    </location>
</feature>
<comment type="caution">
    <text evidence="2">The sequence shown here is derived from an EMBL/GenBank/DDBJ whole genome shotgun (WGS) entry which is preliminary data.</text>
</comment>
<dbReference type="GO" id="GO:0000444">
    <property type="term" value="C:MIS12/MIND type complex"/>
    <property type="evidence" value="ECO:0007669"/>
    <property type="project" value="InterPro"/>
</dbReference>
<feature type="compositionally biased region" description="Basic residues" evidence="1">
    <location>
        <begin position="316"/>
        <end position="328"/>
    </location>
</feature>
<feature type="region of interest" description="Disordered" evidence="1">
    <location>
        <begin position="645"/>
        <end position="676"/>
    </location>
</feature>
<dbReference type="Pfam" id="PF08202">
    <property type="entry name" value="MIS13"/>
    <property type="match status" value="1"/>
</dbReference>
<keyword evidence="3" id="KW-1185">Reference proteome</keyword>
<dbReference type="PANTHER" id="PTHR14778:SF2">
    <property type="entry name" value="KINETOCHORE-ASSOCIATED PROTEIN DSN1 HOMOLOG"/>
    <property type="match status" value="1"/>
</dbReference>
<feature type="compositionally biased region" description="Polar residues" evidence="1">
    <location>
        <begin position="102"/>
        <end position="117"/>
    </location>
</feature>
<gene>
    <name evidence="2" type="ORF">CTheo_4555</name>
</gene>
<feature type="compositionally biased region" description="Polar residues" evidence="1">
    <location>
        <begin position="275"/>
        <end position="284"/>
    </location>
</feature>
<dbReference type="InterPro" id="IPR013218">
    <property type="entry name" value="Dsn1/Mis13"/>
</dbReference>
<protein>
    <submittedName>
        <fullName evidence="2">Mis12-Mtw1 family protein</fullName>
    </submittedName>
</protein>
<reference evidence="2 3" key="1">
    <citation type="journal article" date="2019" name="Fungal Biol. Biotechnol.">
        <title>Draft genome sequence of fastidious pathogen Ceratobasidium theobromae, which causes vascular-streak dieback in Theobroma cacao.</title>
        <authorList>
            <person name="Ali S.S."/>
            <person name="Asman A."/>
            <person name="Shao J."/>
            <person name="Firmansyah A.P."/>
            <person name="Susilo A.W."/>
            <person name="Rosmana A."/>
            <person name="McMahon P."/>
            <person name="Junaid M."/>
            <person name="Guest D."/>
            <person name="Kheng T.Y."/>
            <person name="Meinhardt L.W."/>
            <person name="Bailey B.A."/>
        </authorList>
    </citation>
    <scope>NUCLEOTIDE SEQUENCE [LARGE SCALE GENOMIC DNA]</scope>
    <source>
        <strain evidence="2 3">CT2</strain>
    </source>
</reference>
<feature type="compositionally biased region" description="Basic and acidic residues" evidence="1">
    <location>
        <begin position="231"/>
        <end position="242"/>
    </location>
</feature>
<dbReference type="OrthoDB" id="3364649at2759"/>
<dbReference type="EMBL" id="SSOP01000079">
    <property type="protein sequence ID" value="KAB5592031.1"/>
    <property type="molecule type" value="Genomic_DNA"/>
</dbReference>
<feature type="compositionally biased region" description="Low complexity" evidence="1">
    <location>
        <begin position="378"/>
        <end position="394"/>
    </location>
</feature>
<feature type="region of interest" description="Disordered" evidence="1">
    <location>
        <begin position="374"/>
        <end position="395"/>
    </location>
</feature>
<feature type="compositionally biased region" description="Polar residues" evidence="1">
    <location>
        <begin position="21"/>
        <end position="47"/>
    </location>
</feature>
<proteinExistence type="predicted"/>
<accession>A0A5N5QKM8</accession>
<evidence type="ECO:0000313" key="3">
    <source>
        <dbReference type="Proteomes" id="UP000383932"/>
    </source>
</evidence>
<dbReference type="Proteomes" id="UP000383932">
    <property type="component" value="Unassembled WGS sequence"/>
</dbReference>
<feature type="compositionally biased region" description="Polar residues" evidence="1">
    <location>
        <begin position="246"/>
        <end position="259"/>
    </location>
</feature>
<dbReference type="GO" id="GO:0007059">
    <property type="term" value="P:chromosome segregation"/>
    <property type="evidence" value="ECO:0007669"/>
    <property type="project" value="InterPro"/>
</dbReference>